<dbReference type="EMBL" id="CZQC01000038">
    <property type="protein sequence ID" value="CUS41298.1"/>
    <property type="molecule type" value="Genomic_DNA"/>
</dbReference>
<keyword evidence="3" id="KW-0547">Nucleotide-binding</keyword>
<dbReference type="SMART" id="SM00382">
    <property type="entry name" value="AAA"/>
    <property type="match status" value="1"/>
</dbReference>
<dbReference type="FunFam" id="3.40.50.300:FF:000032">
    <property type="entry name" value="Export ABC transporter ATP-binding protein"/>
    <property type="match status" value="1"/>
</dbReference>
<keyword evidence="6" id="KW-0449">Lipoprotein</keyword>
<gene>
    <name evidence="6" type="ORF">MGWOODY_Tha816</name>
</gene>
<comment type="similarity">
    <text evidence="1">Belongs to the ABC transporter superfamily.</text>
</comment>
<dbReference type="InterPro" id="IPR017911">
    <property type="entry name" value="MacB-like_ATP-bd"/>
</dbReference>
<dbReference type="InterPro" id="IPR003439">
    <property type="entry name" value="ABC_transporter-like_ATP-bd"/>
</dbReference>
<evidence type="ECO:0000256" key="4">
    <source>
        <dbReference type="ARBA" id="ARBA00022840"/>
    </source>
</evidence>
<dbReference type="GO" id="GO:0022857">
    <property type="term" value="F:transmembrane transporter activity"/>
    <property type="evidence" value="ECO:0007669"/>
    <property type="project" value="UniProtKB-ARBA"/>
</dbReference>
<dbReference type="GO" id="GO:0098796">
    <property type="term" value="C:membrane protein complex"/>
    <property type="evidence" value="ECO:0007669"/>
    <property type="project" value="UniProtKB-ARBA"/>
</dbReference>
<evidence type="ECO:0000313" key="6">
    <source>
        <dbReference type="EMBL" id="CUS41298.1"/>
    </source>
</evidence>
<dbReference type="GO" id="GO:0005886">
    <property type="term" value="C:plasma membrane"/>
    <property type="evidence" value="ECO:0007669"/>
    <property type="project" value="TreeGrafter"/>
</dbReference>
<evidence type="ECO:0000256" key="3">
    <source>
        <dbReference type="ARBA" id="ARBA00022741"/>
    </source>
</evidence>
<dbReference type="GO" id="GO:0089705">
    <property type="term" value="P:protein localization to outer membrane"/>
    <property type="evidence" value="ECO:0007669"/>
    <property type="project" value="TreeGrafter"/>
</dbReference>
<dbReference type="InterPro" id="IPR027417">
    <property type="entry name" value="P-loop_NTPase"/>
</dbReference>
<keyword evidence="4 6" id="KW-0067">ATP-binding</keyword>
<organism evidence="6">
    <name type="scientific">hydrothermal vent metagenome</name>
    <dbReference type="NCBI Taxonomy" id="652676"/>
    <lineage>
        <taxon>unclassified sequences</taxon>
        <taxon>metagenomes</taxon>
        <taxon>ecological metagenomes</taxon>
    </lineage>
</organism>
<dbReference type="PANTHER" id="PTHR24220">
    <property type="entry name" value="IMPORT ATP-BINDING PROTEIN"/>
    <property type="match status" value="1"/>
</dbReference>
<evidence type="ECO:0000256" key="1">
    <source>
        <dbReference type="ARBA" id="ARBA00005417"/>
    </source>
</evidence>
<dbReference type="GO" id="GO:0005524">
    <property type="term" value="F:ATP binding"/>
    <property type="evidence" value="ECO:0007669"/>
    <property type="project" value="UniProtKB-KW"/>
</dbReference>
<name>A0A160TCH5_9ZZZZ</name>
<evidence type="ECO:0000259" key="5">
    <source>
        <dbReference type="PROSITE" id="PS50893"/>
    </source>
</evidence>
<dbReference type="PROSITE" id="PS50893">
    <property type="entry name" value="ABC_TRANSPORTER_2"/>
    <property type="match status" value="1"/>
</dbReference>
<dbReference type="Gene3D" id="3.40.50.300">
    <property type="entry name" value="P-loop containing nucleotide triphosphate hydrolases"/>
    <property type="match status" value="1"/>
</dbReference>
<reference evidence="6" key="1">
    <citation type="submission" date="2015-10" db="EMBL/GenBank/DDBJ databases">
        <authorList>
            <person name="Gilbert D.G."/>
        </authorList>
    </citation>
    <scope>NUCLEOTIDE SEQUENCE</scope>
</reference>
<dbReference type="Pfam" id="PF00005">
    <property type="entry name" value="ABC_tran"/>
    <property type="match status" value="1"/>
</dbReference>
<dbReference type="GO" id="GO:0016887">
    <property type="term" value="F:ATP hydrolysis activity"/>
    <property type="evidence" value="ECO:0007669"/>
    <property type="project" value="InterPro"/>
</dbReference>
<accession>A0A160TCH5</accession>
<sequence>MSNSPIVLSARGLRKTYTSGPQHVTVWENVDLDLYAGESIAIVGASGSGKTSLLNALGGLDSVDAGAIEIAGHKLNDLNDKQRTQLRNSDIGFVYQFHHLLPEFTALENVMLPQLIAGVSRSDAKKRAEECLAQLGLAARGSHKPAELSGGERQRTAIARALVNKPKLVLLDEPTGNLDQDTAKQVELVMDELRNSVDTAFVTVTHDIELAGRMQRRFRLLDKQLHIL</sequence>
<dbReference type="GO" id="GO:0044874">
    <property type="term" value="P:lipoprotein localization to outer membrane"/>
    <property type="evidence" value="ECO:0007669"/>
    <property type="project" value="TreeGrafter"/>
</dbReference>
<protein>
    <submittedName>
        <fullName evidence="6">Lipoprotein releasing system ATP-binding protein LolD</fullName>
    </submittedName>
</protein>
<dbReference type="CDD" id="cd03255">
    <property type="entry name" value="ABC_MJ0796_LolCDE_FtsE"/>
    <property type="match status" value="1"/>
</dbReference>
<dbReference type="AlphaFoldDB" id="A0A160TCH5"/>
<proteinExistence type="inferred from homology"/>
<dbReference type="InterPro" id="IPR015854">
    <property type="entry name" value="ABC_transpr_LolD-like"/>
</dbReference>
<feature type="domain" description="ABC transporter" evidence="5">
    <location>
        <begin position="8"/>
        <end position="227"/>
    </location>
</feature>
<keyword evidence="2" id="KW-0813">Transport</keyword>
<dbReference type="InterPro" id="IPR003593">
    <property type="entry name" value="AAA+_ATPase"/>
</dbReference>
<dbReference type="PANTHER" id="PTHR24220:SF689">
    <property type="entry name" value="LIPOPROTEIN-RELEASING SYSTEM ATP-BINDING PROTEIN LOLD"/>
    <property type="match status" value="1"/>
</dbReference>
<dbReference type="SUPFAM" id="SSF52540">
    <property type="entry name" value="P-loop containing nucleoside triphosphate hydrolases"/>
    <property type="match status" value="1"/>
</dbReference>
<evidence type="ECO:0000256" key="2">
    <source>
        <dbReference type="ARBA" id="ARBA00022448"/>
    </source>
</evidence>